<evidence type="ECO:0000256" key="8">
    <source>
        <dbReference type="SAM" id="Phobius"/>
    </source>
</evidence>
<dbReference type="NCBIfam" id="NF007866">
    <property type="entry name" value="PRK10577.1-2"/>
    <property type="match status" value="1"/>
</dbReference>
<dbReference type="Proteomes" id="UP000533469">
    <property type="component" value="Unassembled WGS sequence"/>
</dbReference>
<evidence type="ECO:0000256" key="6">
    <source>
        <dbReference type="ARBA" id="ARBA00022989"/>
    </source>
</evidence>
<dbReference type="Gene3D" id="1.10.3470.10">
    <property type="entry name" value="ABC transporter involved in vitamin B12 uptake, BtuC"/>
    <property type="match status" value="2"/>
</dbReference>
<proteinExistence type="inferred from homology"/>
<feature type="transmembrane region" description="Helical" evidence="8">
    <location>
        <begin position="255"/>
        <end position="273"/>
    </location>
</feature>
<feature type="transmembrane region" description="Helical" evidence="8">
    <location>
        <begin position="427"/>
        <end position="450"/>
    </location>
</feature>
<feature type="transmembrane region" description="Helical" evidence="8">
    <location>
        <begin position="226"/>
        <end position="243"/>
    </location>
</feature>
<feature type="transmembrane region" description="Helical" evidence="8">
    <location>
        <begin position="199"/>
        <end position="220"/>
    </location>
</feature>
<dbReference type="Pfam" id="PF01032">
    <property type="entry name" value="FecCD"/>
    <property type="match status" value="2"/>
</dbReference>
<keyword evidence="6 8" id="KW-1133">Transmembrane helix</keyword>
<dbReference type="InterPro" id="IPR000522">
    <property type="entry name" value="ABC_transptr_permease_BtuC"/>
</dbReference>
<evidence type="ECO:0000256" key="7">
    <source>
        <dbReference type="ARBA" id="ARBA00023136"/>
    </source>
</evidence>
<dbReference type="PANTHER" id="PTHR30472">
    <property type="entry name" value="FERRIC ENTEROBACTIN TRANSPORT SYSTEM PERMEASE PROTEIN"/>
    <property type="match status" value="1"/>
</dbReference>
<sequence>MSTHTLSGILPPQLWWQAIGHPGDDVPTLIFTDAALPRIVVAWCAGAALGLAGVLLQAALRNPMADTTTLGTGSGAYLALAACSIYAPTFLEHGQGWVALAGSVTAGAIVLAIGRGVGFTPITVILAGLTLNLLCGSLGAALTILNHETLNALFVWQGGSLAQNGWGGAATLAPLVALGGMVCALVARPLAILDLGDEHARAVGIPAGLIRLLATGLAIALGAFTVSAVGVIGFIGLAAGHLARHTGARTLTQRLLWAPAIGAALLWLIDQIVQQAGVLRSGLPTGSAAALLGAPLLLWIMMRLRHVEVAPPRGVPEDGFRTRRPFAIAGLLVGLLGTIYVLALVFGRNADGWGLLSPATAPDVLIWRAPRVGAALAAGVLLAVAGTVMQRMTGNPMASPEMLGVSSGAALGVIALLYVLPGFHRPAMMLAAFAGAAGTLGVVVAVNWRWHVAPERLLLAGVALATLFGGIAAVMLMGGDPRTAMLLAWMSGSTYWATASDASTAIALALATLLAAMLSFRWLELLPLGATARSLGVDAPRSRLVLLAIAAAATASATLVVGPLSFVGLMAPHIAQRLGMRRALHQLVAAAAIGGSLLLTADWAGRTLLFPWQMPAGLVSAVFGGPLFLLLLLGRR</sequence>
<comment type="subcellular location">
    <subcellularLocation>
        <location evidence="1">Cell membrane</location>
        <topology evidence="1">Multi-pass membrane protein</topology>
    </subcellularLocation>
</comment>
<feature type="transmembrane region" description="Helical" evidence="8">
    <location>
        <begin position="505"/>
        <end position="523"/>
    </location>
</feature>
<accession>A0A839ZGB9</accession>
<evidence type="ECO:0000313" key="9">
    <source>
        <dbReference type="EMBL" id="MBB3773931.1"/>
    </source>
</evidence>
<dbReference type="SUPFAM" id="SSF81345">
    <property type="entry name" value="ABC transporter involved in vitamin B12 uptake, BtuC"/>
    <property type="match status" value="2"/>
</dbReference>
<comment type="similarity">
    <text evidence="2">Belongs to the binding-protein-dependent transport system permease family. FecCD subfamily.</text>
</comment>
<evidence type="ECO:0000256" key="2">
    <source>
        <dbReference type="ARBA" id="ARBA00007935"/>
    </source>
</evidence>
<feature type="transmembrane region" description="Helical" evidence="8">
    <location>
        <begin position="35"/>
        <end position="56"/>
    </location>
</feature>
<dbReference type="PANTHER" id="PTHR30472:SF37">
    <property type="entry name" value="FE(3+) DICITRATE TRANSPORT SYSTEM PERMEASE PROTEIN FECD-RELATED"/>
    <property type="match status" value="1"/>
</dbReference>
<feature type="transmembrane region" description="Helical" evidence="8">
    <location>
        <begin position="401"/>
        <end position="421"/>
    </location>
</feature>
<dbReference type="InterPro" id="IPR037294">
    <property type="entry name" value="ABC_BtuC-like"/>
</dbReference>
<feature type="transmembrane region" description="Helical" evidence="8">
    <location>
        <begin position="124"/>
        <end position="145"/>
    </location>
</feature>
<name>A0A839ZGB9_9HYPH</name>
<dbReference type="GO" id="GO:0033214">
    <property type="term" value="P:siderophore-iron import into cell"/>
    <property type="evidence" value="ECO:0007669"/>
    <property type="project" value="TreeGrafter"/>
</dbReference>
<feature type="transmembrane region" description="Helical" evidence="8">
    <location>
        <begin position="543"/>
        <end position="571"/>
    </location>
</feature>
<feature type="transmembrane region" description="Helical" evidence="8">
    <location>
        <begin position="97"/>
        <end position="117"/>
    </location>
</feature>
<evidence type="ECO:0000256" key="4">
    <source>
        <dbReference type="ARBA" id="ARBA00022475"/>
    </source>
</evidence>
<keyword evidence="4" id="KW-1003">Cell membrane</keyword>
<feature type="transmembrane region" description="Helical" evidence="8">
    <location>
        <begin position="68"/>
        <end position="91"/>
    </location>
</feature>
<dbReference type="EMBL" id="JACICD010000017">
    <property type="protein sequence ID" value="MBB3773931.1"/>
    <property type="molecule type" value="Genomic_DNA"/>
</dbReference>
<feature type="transmembrane region" description="Helical" evidence="8">
    <location>
        <begin position="325"/>
        <end position="346"/>
    </location>
</feature>
<dbReference type="GO" id="GO:0005886">
    <property type="term" value="C:plasma membrane"/>
    <property type="evidence" value="ECO:0007669"/>
    <property type="project" value="UniProtKB-SubCell"/>
</dbReference>
<keyword evidence="3" id="KW-0813">Transport</keyword>
<dbReference type="CDD" id="cd06550">
    <property type="entry name" value="TM_ABC_iron-siderophores_like"/>
    <property type="match status" value="2"/>
</dbReference>
<feature type="transmembrane region" description="Helical" evidence="8">
    <location>
        <begin position="165"/>
        <end position="187"/>
    </location>
</feature>
<comment type="caution">
    <text evidence="9">The sequence shown here is derived from an EMBL/GenBank/DDBJ whole genome shotgun (WGS) entry which is preliminary data.</text>
</comment>
<feature type="transmembrane region" description="Helical" evidence="8">
    <location>
        <begin position="610"/>
        <end position="633"/>
    </location>
</feature>
<evidence type="ECO:0000256" key="3">
    <source>
        <dbReference type="ARBA" id="ARBA00022448"/>
    </source>
</evidence>
<organism evidence="9 10">
    <name type="scientific">Ancylobacter tetraedralis</name>
    <dbReference type="NCBI Taxonomy" id="217068"/>
    <lineage>
        <taxon>Bacteria</taxon>
        <taxon>Pseudomonadati</taxon>
        <taxon>Pseudomonadota</taxon>
        <taxon>Alphaproteobacteria</taxon>
        <taxon>Hyphomicrobiales</taxon>
        <taxon>Xanthobacteraceae</taxon>
        <taxon>Ancylobacter</taxon>
    </lineage>
</organism>
<feature type="transmembrane region" description="Helical" evidence="8">
    <location>
        <begin position="285"/>
        <end position="304"/>
    </location>
</feature>
<protein>
    <submittedName>
        <fullName evidence="9">Iron complex transport system permease protein</fullName>
    </submittedName>
</protein>
<keyword evidence="7 8" id="KW-0472">Membrane</keyword>
<gene>
    <name evidence="9" type="ORF">FHS55_004577</name>
</gene>
<evidence type="ECO:0000313" key="10">
    <source>
        <dbReference type="Proteomes" id="UP000533469"/>
    </source>
</evidence>
<feature type="transmembrane region" description="Helical" evidence="8">
    <location>
        <begin position="457"/>
        <end position="476"/>
    </location>
</feature>
<keyword evidence="10" id="KW-1185">Reference proteome</keyword>
<dbReference type="GO" id="GO:0022857">
    <property type="term" value="F:transmembrane transporter activity"/>
    <property type="evidence" value="ECO:0007669"/>
    <property type="project" value="InterPro"/>
</dbReference>
<reference evidence="9 10" key="1">
    <citation type="submission" date="2020-08" db="EMBL/GenBank/DDBJ databases">
        <title>Genomic Encyclopedia of Type Strains, Phase IV (KMG-IV): sequencing the most valuable type-strain genomes for metagenomic binning, comparative biology and taxonomic classification.</title>
        <authorList>
            <person name="Goeker M."/>
        </authorList>
    </citation>
    <scope>NUCLEOTIDE SEQUENCE [LARGE SCALE GENOMIC DNA]</scope>
    <source>
        <strain evidence="9 10">DSM 5895</strain>
    </source>
</reference>
<keyword evidence="5 8" id="KW-0812">Transmembrane</keyword>
<evidence type="ECO:0000256" key="5">
    <source>
        <dbReference type="ARBA" id="ARBA00022692"/>
    </source>
</evidence>
<dbReference type="AlphaFoldDB" id="A0A839ZGB9"/>
<evidence type="ECO:0000256" key="1">
    <source>
        <dbReference type="ARBA" id="ARBA00004651"/>
    </source>
</evidence>
<feature type="transmembrane region" description="Helical" evidence="8">
    <location>
        <begin position="366"/>
        <end position="389"/>
    </location>
</feature>